<feature type="transmembrane region" description="Helical" evidence="12">
    <location>
        <begin position="12"/>
        <end position="33"/>
    </location>
</feature>
<evidence type="ECO:0000256" key="11">
    <source>
        <dbReference type="ARBA" id="ARBA00038341"/>
    </source>
</evidence>
<evidence type="ECO:0000256" key="8">
    <source>
        <dbReference type="ARBA" id="ARBA00022989"/>
    </source>
</evidence>
<feature type="transmembrane region" description="Helical" evidence="12">
    <location>
        <begin position="268"/>
        <end position="292"/>
    </location>
</feature>
<feature type="transmembrane region" description="Helical" evidence="12">
    <location>
        <begin position="151"/>
        <end position="173"/>
    </location>
</feature>
<dbReference type="GO" id="GO:0015297">
    <property type="term" value="F:antiporter activity"/>
    <property type="evidence" value="ECO:0007669"/>
    <property type="project" value="InterPro"/>
</dbReference>
<dbReference type="InterPro" id="IPR057291">
    <property type="entry name" value="CHX17_2nd"/>
</dbReference>
<evidence type="ECO:0000313" key="17">
    <source>
        <dbReference type="RefSeq" id="XP_039113727.1"/>
    </source>
</evidence>
<evidence type="ECO:0000256" key="2">
    <source>
        <dbReference type="ARBA" id="ARBA00004119"/>
    </source>
</evidence>
<dbReference type="InterPro" id="IPR057290">
    <property type="entry name" value="CHX17_C"/>
</dbReference>
<protein>
    <submittedName>
        <fullName evidence="17">Cation/H(+) antiporter 15-like</fullName>
    </submittedName>
</protein>
<evidence type="ECO:0000259" key="13">
    <source>
        <dbReference type="Pfam" id="PF00999"/>
    </source>
</evidence>
<feature type="transmembrane region" description="Helical" evidence="12">
    <location>
        <begin position="85"/>
        <end position="107"/>
    </location>
</feature>
<feature type="transmembrane region" description="Helical" evidence="12">
    <location>
        <begin position="331"/>
        <end position="353"/>
    </location>
</feature>
<keyword evidence="10 12" id="KW-0472">Membrane</keyword>
<keyword evidence="9" id="KW-0406">Ion transport</keyword>
<dbReference type="PANTHER" id="PTHR32468:SF86">
    <property type="entry name" value="OS11G0123600 PROTEIN"/>
    <property type="match status" value="1"/>
</dbReference>
<feature type="domain" description="Cation/H+ exchanger transmembrane" evidence="13">
    <location>
        <begin position="16"/>
        <end position="349"/>
    </location>
</feature>
<keyword evidence="16" id="KW-1185">Reference proteome</keyword>
<dbReference type="InterPro" id="IPR006153">
    <property type="entry name" value="Cation/H_exchanger_TM"/>
</dbReference>
<evidence type="ECO:0000259" key="15">
    <source>
        <dbReference type="Pfam" id="PF23259"/>
    </source>
</evidence>
<feature type="transmembrane region" description="Helical" evidence="12">
    <location>
        <begin position="193"/>
        <end position="222"/>
    </location>
</feature>
<evidence type="ECO:0000256" key="12">
    <source>
        <dbReference type="SAM" id="Phobius"/>
    </source>
</evidence>
<keyword evidence="7" id="KW-0630">Potassium</keyword>
<evidence type="ECO:0000256" key="9">
    <source>
        <dbReference type="ARBA" id="ARBA00023065"/>
    </source>
</evidence>
<dbReference type="Proteomes" id="UP001515500">
    <property type="component" value="Chromosome 19"/>
</dbReference>
<feature type="domain" description="Cation/H(+) antiporter C-terminal" evidence="15">
    <location>
        <begin position="553"/>
        <end position="712"/>
    </location>
</feature>
<dbReference type="GO" id="GO:0009941">
    <property type="term" value="C:chloroplast envelope"/>
    <property type="evidence" value="ECO:0007669"/>
    <property type="project" value="UniProtKB-SubCell"/>
</dbReference>
<dbReference type="GO" id="GO:1902600">
    <property type="term" value="P:proton transmembrane transport"/>
    <property type="evidence" value="ECO:0007669"/>
    <property type="project" value="InterPro"/>
</dbReference>
<name>A0AB40AFR4_DIOCR</name>
<dbReference type="GO" id="GO:0012505">
    <property type="term" value="C:endomembrane system"/>
    <property type="evidence" value="ECO:0007669"/>
    <property type="project" value="TreeGrafter"/>
</dbReference>
<dbReference type="GO" id="GO:0006885">
    <property type="term" value="P:regulation of pH"/>
    <property type="evidence" value="ECO:0007669"/>
    <property type="project" value="TreeGrafter"/>
</dbReference>
<dbReference type="InterPro" id="IPR038770">
    <property type="entry name" value="Na+/solute_symporter_sf"/>
</dbReference>
<dbReference type="GeneID" id="120249289"/>
<evidence type="ECO:0000256" key="7">
    <source>
        <dbReference type="ARBA" id="ARBA00022958"/>
    </source>
</evidence>
<dbReference type="Pfam" id="PF23256">
    <property type="entry name" value="CHX17_2nd"/>
    <property type="match status" value="1"/>
</dbReference>
<keyword evidence="4" id="KW-0813">Transport</keyword>
<dbReference type="GO" id="GO:0016020">
    <property type="term" value="C:membrane"/>
    <property type="evidence" value="ECO:0007669"/>
    <property type="project" value="UniProtKB-SubCell"/>
</dbReference>
<keyword evidence="8 12" id="KW-1133">Transmembrane helix</keyword>
<dbReference type="Pfam" id="PF00999">
    <property type="entry name" value="Na_H_Exchanger"/>
    <property type="match status" value="1"/>
</dbReference>
<dbReference type="AlphaFoldDB" id="A0AB40AFR4"/>
<evidence type="ECO:0000259" key="14">
    <source>
        <dbReference type="Pfam" id="PF23256"/>
    </source>
</evidence>
<sequence>MGKIPNFSFTIFPLRSVVVLESISQIGLIYFIFTIGVEIEPSVVKRSGVRSVAFASMCMFVPFAIGSTSALMLSDGLDSDINLGAFVIFLGVLFSITAFSVLARILAELKLLSSDVGGLAISSVLIVDTCSWVLFSMALTLQLSGGDMAAAFWTLLSGGVFITATFAVVKPAVWWVMQRTPEGQDMSEMHTCFLLAGVMAWGFIANVLGVHPIFGAFAYGLAIPSGTIGEGLIDKAADFMECLLLPLYFALSGLRTNFASIVDTGNALFIVIVVLIASASKVAGSLFIAFFFKMPLIDGLSLGLLMNTKGIIELAVLNIGRDKHIIGDQMFTVLLLMFVILTALVEPTLAVVMRTTRQFVTHKRRTIQCSKLDTELRLLVCVHSTREAPSMISLLEISSPMKRSPIFVYVLHLIELTGRATSMLLLSSKVDAGHHAGKDSSMYSQGNLSRLQTQSEQIMNAFESYEQQAGGVSVQPLTALSPYSTMHEDVCRIAVEKRANLIILPFHKHPTVDGDVEVTHPALRSLNQHVLSQASCTVGILIDRGLSGRSGASYSVALLFFGGADDREALSYAFRLAYNQSLRLTVLRFIEGPKEQSSESLNDERVVTVMAEDFKELELDEAHLNEFRRKCEGLEGVQFSEMVSANAEDAVAIIRSMEETHDLYIVGVRHSRWSHTIAGLTEWSECPELGPIGDFLASSDFTFKVSALVVQQCPEELAGADAAAASFPDSPGRQVRLCMNNVQ</sequence>
<evidence type="ECO:0000256" key="5">
    <source>
        <dbReference type="ARBA" id="ARBA00022538"/>
    </source>
</evidence>
<evidence type="ECO:0000256" key="4">
    <source>
        <dbReference type="ARBA" id="ARBA00022448"/>
    </source>
</evidence>
<dbReference type="RefSeq" id="XP_039113727.1">
    <property type="nucleotide sequence ID" value="XM_039257793.1"/>
</dbReference>
<organism evidence="16 17">
    <name type="scientific">Dioscorea cayennensis subsp. rotundata</name>
    <name type="common">White Guinea yam</name>
    <name type="synonym">Dioscorea rotundata</name>
    <dbReference type="NCBI Taxonomy" id="55577"/>
    <lineage>
        <taxon>Eukaryota</taxon>
        <taxon>Viridiplantae</taxon>
        <taxon>Streptophyta</taxon>
        <taxon>Embryophyta</taxon>
        <taxon>Tracheophyta</taxon>
        <taxon>Spermatophyta</taxon>
        <taxon>Magnoliopsida</taxon>
        <taxon>Liliopsida</taxon>
        <taxon>Dioscoreales</taxon>
        <taxon>Dioscoreaceae</taxon>
        <taxon>Dioscorea</taxon>
    </lineage>
</organism>
<comment type="subcellular location">
    <subcellularLocation>
        <location evidence="3">Membrane</location>
        <topology evidence="3">Multi-pass membrane protein</topology>
    </subcellularLocation>
    <subcellularLocation>
        <location evidence="2">Plastid</location>
        <location evidence="2">Chloroplast envelope</location>
    </subcellularLocation>
</comment>
<dbReference type="Gene3D" id="1.20.1530.20">
    <property type="match status" value="1"/>
</dbReference>
<comment type="similarity">
    <text evidence="11">Belongs to the monovalent cation:proton antiporter 2 (CPA2) transporter (TC 2.A.37) family. CHX (TC 2.A.37.4) subfamily.</text>
</comment>
<dbReference type="Pfam" id="PF23259">
    <property type="entry name" value="CHX17_C"/>
    <property type="match status" value="1"/>
</dbReference>
<reference evidence="17" key="1">
    <citation type="submission" date="2025-08" db="UniProtKB">
        <authorList>
            <consortium name="RefSeq"/>
        </authorList>
    </citation>
    <scope>IDENTIFICATION</scope>
</reference>
<comment type="function">
    <text evidence="1">May function as sodium-coupled metabolite transporter across the chloroplast envelope.</text>
</comment>
<evidence type="ECO:0000256" key="1">
    <source>
        <dbReference type="ARBA" id="ARBA00003198"/>
    </source>
</evidence>
<evidence type="ECO:0000256" key="6">
    <source>
        <dbReference type="ARBA" id="ARBA00022692"/>
    </source>
</evidence>
<feature type="transmembrane region" description="Helical" evidence="12">
    <location>
        <begin position="119"/>
        <end position="139"/>
    </location>
</feature>
<keyword evidence="5" id="KW-0633">Potassium transport</keyword>
<dbReference type="InterPro" id="IPR050794">
    <property type="entry name" value="CPA2_transporter"/>
</dbReference>
<proteinExistence type="inferred from homology"/>
<dbReference type="GO" id="GO:0006813">
    <property type="term" value="P:potassium ion transport"/>
    <property type="evidence" value="ECO:0007669"/>
    <property type="project" value="UniProtKB-KW"/>
</dbReference>
<evidence type="ECO:0000313" key="16">
    <source>
        <dbReference type="Proteomes" id="UP001515500"/>
    </source>
</evidence>
<evidence type="ECO:0000256" key="3">
    <source>
        <dbReference type="ARBA" id="ARBA00004141"/>
    </source>
</evidence>
<keyword evidence="6 12" id="KW-0812">Transmembrane</keyword>
<evidence type="ECO:0000256" key="10">
    <source>
        <dbReference type="ARBA" id="ARBA00023136"/>
    </source>
</evidence>
<dbReference type="PANTHER" id="PTHR32468">
    <property type="entry name" value="CATION/H + ANTIPORTER"/>
    <property type="match status" value="1"/>
</dbReference>
<accession>A0AB40AFR4</accession>
<dbReference type="Gene3D" id="3.40.50.12370">
    <property type="match status" value="1"/>
</dbReference>
<gene>
    <name evidence="17" type="primary">LOC120249289</name>
</gene>
<feature type="domain" description="Cation/H(+) antiporter central" evidence="14">
    <location>
        <begin position="406"/>
        <end position="551"/>
    </location>
</feature>
<feature type="transmembrane region" description="Helical" evidence="12">
    <location>
        <begin position="53"/>
        <end position="73"/>
    </location>
</feature>